<evidence type="ECO:0000256" key="4">
    <source>
        <dbReference type="PROSITE-ProRule" id="PRU00196"/>
    </source>
</evidence>
<keyword evidence="3" id="KW-0325">Glycoprotein</keyword>
<feature type="disulfide bond" evidence="4">
    <location>
        <begin position="282"/>
        <end position="292"/>
    </location>
</feature>
<feature type="domain" description="SRCR" evidence="6">
    <location>
        <begin position="1"/>
        <end position="100"/>
    </location>
</feature>
<dbReference type="PANTHER" id="PTHR48071:SF18">
    <property type="entry name" value="DELETED IN MALIGNANT BRAIN TUMORS 1 PROTEIN-RELATED"/>
    <property type="match status" value="1"/>
</dbReference>
<gene>
    <name evidence="7" type="ORF">CAPTEDRAFT_153473</name>
</gene>
<name>R7TQJ7_CAPTE</name>
<evidence type="ECO:0000313" key="8">
    <source>
        <dbReference type="EnsemblMetazoa" id="CapteP153473"/>
    </source>
</evidence>
<feature type="domain" description="SRCR" evidence="6">
    <location>
        <begin position="214"/>
        <end position="313"/>
    </location>
</feature>
<dbReference type="SUPFAM" id="SSF56487">
    <property type="entry name" value="SRCR-like"/>
    <property type="match status" value="3"/>
</dbReference>
<dbReference type="EMBL" id="AMQN01011659">
    <property type="status" value="NOT_ANNOTATED_CDS"/>
    <property type="molecule type" value="Genomic_DNA"/>
</dbReference>
<accession>R7TQJ7</accession>
<comment type="caution">
    <text evidence="4">Lacks conserved residue(s) required for the propagation of feature annotation.</text>
</comment>
<evidence type="ECO:0000256" key="2">
    <source>
        <dbReference type="ARBA" id="ARBA00023157"/>
    </source>
</evidence>
<evidence type="ECO:0000313" key="7">
    <source>
        <dbReference type="EMBL" id="ELT95812.1"/>
    </source>
</evidence>
<feature type="region of interest" description="Disordered" evidence="5">
    <location>
        <begin position="313"/>
        <end position="345"/>
    </location>
</feature>
<sequence length="345" mass="37803">MRLVNGDRVGEGRVEVMYNGAWGTVCDDTFGEKEALVVCKSLGYESGEIASFNHFGSGSGLILLDNMQCNGTEESLLECNKGIIGSNDCSHREDVGLSCTGEQAKHIGEMRLVGGDGDHEGRVEIFYWEWGTVCDDNFDAKAATVVCKYFGYKRGHPVSNKYGPGEGRILLDMFECETGDKTLADCGDFYWGLNNCNHSEDAGVRCELEGESSLRLVGGRGDWEGRVEILHDGEWGTICDDEFNLEEAQVVCRSLGFSNGDWRTDAFFGAGEGRIWLDDFNCDGHEEWIEECNSVYWGINNCSHNEDAGVSCYNGDDEDSREDEGYSGSGSGSGYGSGTESDSWP</sequence>
<dbReference type="SMART" id="SM00202">
    <property type="entry name" value="SR"/>
    <property type="match status" value="3"/>
</dbReference>
<proteinExistence type="predicted"/>
<dbReference type="PANTHER" id="PTHR48071">
    <property type="entry name" value="SRCR DOMAIN-CONTAINING PROTEIN"/>
    <property type="match status" value="1"/>
</dbReference>
<evidence type="ECO:0000256" key="3">
    <source>
        <dbReference type="ARBA" id="ARBA00023180"/>
    </source>
</evidence>
<dbReference type="PROSITE" id="PS50287">
    <property type="entry name" value="SRCR_2"/>
    <property type="match status" value="3"/>
</dbReference>
<dbReference type="PROSITE" id="PS00420">
    <property type="entry name" value="SRCR_1"/>
    <property type="match status" value="2"/>
</dbReference>
<dbReference type="EMBL" id="KB309003">
    <property type="protein sequence ID" value="ELT95812.1"/>
    <property type="molecule type" value="Genomic_DNA"/>
</dbReference>
<keyword evidence="1" id="KW-0732">Signal</keyword>
<feature type="disulfide bond" evidence="4">
    <location>
        <begin position="176"/>
        <end position="186"/>
    </location>
</feature>
<organism evidence="7">
    <name type="scientific">Capitella teleta</name>
    <name type="common">Polychaete worm</name>
    <dbReference type="NCBI Taxonomy" id="283909"/>
    <lineage>
        <taxon>Eukaryota</taxon>
        <taxon>Metazoa</taxon>
        <taxon>Spiralia</taxon>
        <taxon>Lophotrochozoa</taxon>
        <taxon>Annelida</taxon>
        <taxon>Polychaeta</taxon>
        <taxon>Sedentaria</taxon>
        <taxon>Scolecida</taxon>
        <taxon>Capitellidae</taxon>
        <taxon>Capitella</taxon>
    </lineage>
</organism>
<reference evidence="7 9" key="2">
    <citation type="journal article" date="2013" name="Nature">
        <title>Insights into bilaterian evolution from three spiralian genomes.</title>
        <authorList>
            <person name="Simakov O."/>
            <person name="Marletaz F."/>
            <person name="Cho S.J."/>
            <person name="Edsinger-Gonzales E."/>
            <person name="Havlak P."/>
            <person name="Hellsten U."/>
            <person name="Kuo D.H."/>
            <person name="Larsson T."/>
            <person name="Lv J."/>
            <person name="Arendt D."/>
            <person name="Savage R."/>
            <person name="Osoegawa K."/>
            <person name="de Jong P."/>
            <person name="Grimwood J."/>
            <person name="Chapman J.A."/>
            <person name="Shapiro H."/>
            <person name="Aerts A."/>
            <person name="Otillar R.P."/>
            <person name="Terry A.Y."/>
            <person name="Boore J.L."/>
            <person name="Grigoriev I.V."/>
            <person name="Lindberg D.R."/>
            <person name="Seaver E.C."/>
            <person name="Weisblat D.A."/>
            <person name="Putnam N.H."/>
            <person name="Rokhsar D.S."/>
        </authorList>
    </citation>
    <scope>NUCLEOTIDE SEQUENCE</scope>
    <source>
        <strain evidence="7 9">I ESC-2004</strain>
    </source>
</reference>
<feature type="domain" description="SRCR" evidence="6">
    <location>
        <begin position="110"/>
        <end position="207"/>
    </location>
</feature>
<reference evidence="9" key="1">
    <citation type="submission" date="2012-12" db="EMBL/GenBank/DDBJ databases">
        <authorList>
            <person name="Hellsten U."/>
            <person name="Grimwood J."/>
            <person name="Chapman J.A."/>
            <person name="Shapiro H."/>
            <person name="Aerts A."/>
            <person name="Otillar R.P."/>
            <person name="Terry A.Y."/>
            <person name="Boore J.L."/>
            <person name="Simakov O."/>
            <person name="Marletaz F."/>
            <person name="Cho S.-J."/>
            <person name="Edsinger-Gonzales E."/>
            <person name="Havlak P."/>
            <person name="Kuo D.-H."/>
            <person name="Larsson T."/>
            <person name="Lv J."/>
            <person name="Arendt D."/>
            <person name="Savage R."/>
            <person name="Osoegawa K."/>
            <person name="de Jong P."/>
            <person name="Lindberg D.R."/>
            <person name="Seaver E.C."/>
            <person name="Weisblat D.A."/>
            <person name="Putnam N.H."/>
            <person name="Grigoriev I.V."/>
            <person name="Rokhsar D.S."/>
        </authorList>
    </citation>
    <scope>NUCLEOTIDE SEQUENCE</scope>
    <source>
        <strain evidence="9">I ESC-2004</strain>
    </source>
</reference>
<evidence type="ECO:0000256" key="5">
    <source>
        <dbReference type="SAM" id="MobiDB-lite"/>
    </source>
</evidence>
<dbReference type="InterPro" id="IPR001190">
    <property type="entry name" value="SRCR"/>
</dbReference>
<protein>
    <recommendedName>
        <fullName evidence="6">SRCR domain-containing protein</fullName>
    </recommendedName>
</protein>
<dbReference type="Pfam" id="PF00530">
    <property type="entry name" value="SRCR"/>
    <property type="match status" value="3"/>
</dbReference>
<dbReference type="AlphaFoldDB" id="R7TQJ7"/>
<dbReference type="InterPro" id="IPR036772">
    <property type="entry name" value="SRCR-like_dom_sf"/>
</dbReference>
<evidence type="ECO:0000259" key="6">
    <source>
        <dbReference type="PROSITE" id="PS50287"/>
    </source>
</evidence>
<feature type="compositionally biased region" description="Gly residues" evidence="5">
    <location>
        <begin position="327"/>
        <end position="337"/>
    </location>
</feature>
<dbReference type="OrthoDB" id="6156774at2759"/>
<dbReference type="HOGENOM" id="CLU_002555_11_0_1"/>
<dbReference type="PRINTS" id="PR00258">
    <property type="entry name" value="SPERACTRCPTR"/>
</dbReference>
<dbReference type="Gene3D" id="3.10.250.10">
    <property type="entry name" value="SRCR-like domain"/>
    <property type="match status" value="3"/>
</dbReference>
<keyword evidence="2 4" id="KW-1015">Disulfide bond</keyword>
<evidence type="ECO:0000256" key="1">
    <source>
        <dbReference type="ARBA" id="ARBA00022729"/>
    </source>
</evidence>
<feature type="disulfide bond" evidence="4">
    <location>
        <begin position="69"/>
        <end position="79"/>
    </location>
</feature>
<reference evidence="8" key="3">
    <citation type="submission" date="2015-06" db="UniProtKB">
        <authorList>
            <consortium name="EnsemblMetazoa"/>
        </authorList>
    </citation>
    <scope>IDENTIFICATION</scope>
</reference>
<dbReference type="GO" id="GO:0016020">
    <property type="term" value="C:membrane"/>
    <property type="evidence" value="ECO:0007669"/>
    <property type="project" value="InterPro"/>
</dbReference>
<dbReference type="FunFam" id="3.10.250.10:FF:000005">
    <property type="entry name" value="Neurotrypsin isoform A"/>
    <property type="match status" value="1"/>
</dbReference>
<dbReference type="OMA" id="CHREFGI"/>
<evidence type="ECO:0000313" key="9">
    <source>
        <dbReference type="Proteomes" id="UP000014760"/>
    </source>
</evidence>
<dbReference type="Proteomes" id="UP000014760">
    <property type="component" value="Unassembled WGS sequence"/>
</dbReference>
<dbReference type="STRING" id="283909.R7TQJ7"/>
<dbReference type="FunFam" id="3.10.250.10:FF:000011">
    <property type="entry name" value="Scavenger receptor class A member 5"/>
    <property type="match status" value="2"/>
</dbReference>
<keyword evidence="9" id="KW-1185">Reference proteome</keyword>
<dbReference type="EnsemblMetazoa" id="CapteT153473">
    <property type="protein sequence ID" value="CapteP153473"/>
    <property type="gene ID" value="CapteG153473"/>
</dbReference>